<sequence>MTEQGQCMLKHTVHRSCQLYVESISKDLQNACVLQISTTVGEWVSMTKELHPSLTSPSGMQSVRCRGVMS</sequence>
<gene>
    <name evidence="1" type="ORF">SPARVUS_LOCUS6911737</name>
</gene>
<organism evidence="1 2">
    <name type="scientific">Staurois parvus</name>
    <dbReference type="NCBI Taxonomy" id="386267"/>
    <lineage>
        <taxon>Eukaryota</taxon>
        <taxon>Metazoa</taxon>
        <taxon>Chordata</taxon>
        <taxon>Craniata</taxon>
        <taxon>Vertebrata</taxon>
        <taxon>Euteleostomi</taxon>
        <taxon>Amphibia</taxon>
        <taxon>Batrachia</taxon>
        <taxon>Anura</taxon>
        <taxon>Neobatrachia</taxon>
        <taxon>Ranoidea</taxon>
        <taxon>Ranidae</taxon>
        <taxon>Staurois</taxon>
    </lineage>
</organism>
<reference evidence="1" key="1">
    <citation type="submission" date="2023-05" db="EMBL/GenBank/DDBJ databases">
        <authorList>
            <person name="Stuckert A."/>
        </authorList>
    </citation>
    <scope>NUCLEOTIDE SEQUENCE</scope>
</reference>
<dbReference type="EMBL" id="CATNWA010014235">
    <property type="protein sequence ID" value="CAI9569407.1"/>
    <property type="molecule type" value="Genomic_DNA"/>
</dbReference>
<dbReference type="Proteomes" id="UP001162483">
    <property type="component" value="Unassembled WGS sequence"/>
</dbReference>
<comment type="caution">
    <text evidence="1">The sequence shown here is derived from an EMBL/GenBank/DDBJ whole genome shotgun (WGS) entry which is preliminary data.</text>
</comment>
<evidence type="ECO:0000313" key="1">
    <source>
        <dbReference type="EMBL" id="CAI9569407.1"/>
    </source>
</evidence>
<name>A0ABN9DD37_9NEOB</name>
<evidence type="ECO:0000313" key="2">
    <source>
        <dbReference type="Proteomes" id="UP001162483"/>
    </source>
</evidence>
<accession>A0ABN9DD37</accession>
<feature type="non-terminal residue" evidence="1">
    <location>
        <position position="70"/>
    </location>
</feature>
<keyword evidence="2" id="KW-1185">Reference proteome</keyword>
<proteinExistence type="predicted"/>
<protein>
    <submittedName>
        <fullName evidence="1">Uncharacterized protein</fullName>
    </submittedName>
</protein>